<keyword evidence="2" id="KW-1185">Reference proteome</keyword>
<accession>A0A2G3E599</accession>
<gene>
    <name evidence="1" type="ORF">CSX02_02670</name>
</gene>
<sequence length="63" mass="7198">MTWGPSFMYYICPNCGKKFKYALDMIPEFGDDYGKCPVCGTMGTYEKDGARTKDDADYEEVDE</sequence>
<reference evidence="1 2" key="2">
    <citation type="submission" date="2017-10" db="EMBL/GenBank/DDBJ databases">
        <authorList>
            <person name="Banno H."/>
            <person name="Chua N.-H."/>
        </authorList>
    </citation>
    <scope>NUCLEOTIDE SEQUENCE [LARGE SCALE GENOMIC DNA]</scope>
    <source>
        <strain evidence="1 2">JK623</strain>
    </source>
</reference>
<name>A0A2G3E599_9FIRM</name>
<evidence type="ECO:0000313" key="2">
    <source>
        <dbReference type="Proteomes" id="UP000224563"/>
    </source>
</evidence>
<reference evidence="1 2" key="1">
    <citation type="submission" date="2017-10" db="EMBL/GenBank/DDBJ databases">
        <title>Resolving the taxonomy of Roseburia spp., Eubacterium rectale and Agathobacter spp. through phylogenomic analysis.</title>
        <authorList>
            <person name="Sheridan P.O."/>
            <person name="Walker A.W."/>
            <person name="Duncan S.H."/>
            <person name="Scott K.P."/>
            <person name="Toole P.W.O."/>
            <person name="Luis P."/>
            <person name="Flint H.J."/>
        </authorList>
    </citation>
    <scope>NUCLEOTIDE SEQUENCE [LARGE SCALE GENOMIC DNA]</scope>
    <source>
        <strain evidence="1 2">JK623</strain>
    </source>
</reference>
<dbReference type="Gene3D" id="2.20.28.30">
    <property type="entry name" value="RNA polymerase ii, chain L"/>
    <property type="match status" value="1"/>
</dbReference>
<organism evidence="1 2">
    <name type="scientific">Agathobacter ruminis</name>
    <dbReference type="NCBI Taxonomy" id="1712665"/>
    <lineage>
        <taxon>Bacteria</taxon>
        <taxon>Bacillati</taxon>
        <taxon>Bacillota</taxon>
        <taxon>Clostridia</taxon>
        <taxon>Lachnospirales</taxon>
        <taxon>Lachnospiraceae</taxon>
        <taxon>Agathobacter</taxon>
    </lineage>
</organism>
<dbReference type="Proteomes" id="UP000224563">
    <property type="component" value="Unassembled WGS sequence"/>
</dbReference>
<protein>
    <submittedName>
        <fullName evidence="1">Excinuclease ATPase subunit</fullName>
    </submittedName>
</protein>
<dbReference type="AlphaFoldDB" id="A0A2G3E599"/>
<dbReference type="EMBL" id="PDYG01000008">
    <property type="protein sequence ID" value="PHU38458.1"/>
    <property type="molecule type" value="Genomic_DNA"/>
</dbReference>
<proteinExistence type="predicted"/>
<evidence type="ECO:0000313" key="1">
    <source>
        <dbReference type="EMBL" id="PHU38458.1"/>
    </source>
</evidence>
<comment type="caution">
    <text evidence="1">The sequence shown here is derived from an EMBL/GenBank/DDBJ whole genome shotgun (WGS) entry which is preliminary data.</text>
</comment>